<feature type="compositionally biased region" description="Low complexity" evidence="1">
    <location>
        <begin position="22"/>
        <end position="36"/>
    </location>
</feature>
<reference evidence="2" key="1">
    <citation type="submission" date="2021-01" db="EMBL/GenBank/DDBJ databases">
        <authorList>
            <person name="Eckstrom K.M.E."/>
        </authorList>
    </citation>
    <scope>NUCLEOTIDE SEQUENCE</scope>
    <source>
        <strain evidence="2">UVCC 0001</strain>
    </source>
</reference>
<dbReference type="Proteomes" id="UP001255856">
    <property type="component" value="Unassembled WGS sequence"/>
</dbReference>
<feature type="region of interest" description="Disordered" evidence="1">
    <location>
        <begin position="1"/>
        <end position="40"/>
    </location>
</feature>
<gene>
    <name evidence="2" type="ORF">QBZ16_001796</name>
</gene>
<evidence type="ECO:0000313" key="2">
    <source>
        <dbReference type="EMBL" id="KAK2075688.1"/>
    </source>
</evidence>
<keyword evidence="3" id="KW-1185">Reference proteome</keyword>
<organism evidence="2 3">
    <name type="scientific">Prototheca wickerhamii</name>
    <dbReference type="NCBI Taxonomy" id="3111"/>
    <lineage>
        <taxon>Eukaryota</taxon>
        <taxon>Viridiplantae</taxon>
        <taxon>Chlorophyta</taxon>
        <taxon>core chlorophytes</taxon>
        <taxon>Trebouxiophyceae</taxon>
        <taxon>Chlorellales</taxon>
        <taxon>Chlorellaceae</taxon>
        <taxon>Prototheca</taxon>
    </lineage>
</organism>
<dbReference type="PANTHER" id="PTHR13162">
    <property type="entry name" value="CCR4-NOT TRANSCRIPTION COMPLEX"/>
    <property type="match status" value="1"/>
</dbReference>
<name>A0AAD9IE08_PROWI</name>
<feature type="compositionally biased region" description="Low complexity" evidence="1">
    <location>
        <begin position="1"/>
        <end position="15"/>
    </location>
</feature>
<dbReference type="GO" id="GO:0060090">
    <property type="term" value="F:molecular adaptor activity"/>
    <property type="evidence" value="ECO:0007669"/>
    <property type="project" value="TreeGrafter"/>
</dbReference>
<dbReference type="GO" id="GO:0000288">
    <property type="term" value="P:nuclear-transcribed mRNA catabolic process, deadenylation-dependent decay"/>
    <property type="evidence" value="ECO:0007669"/>
    <property type="project" value="TreeGrafter"/>
</dbReference>
<feature type="region of interest" description="Disordered" evidence="1">
    <location>
        <begin position="91"/>
        <end position="126"/>
    </location>
</feature>
<dbReference type="InterPro" id="IPR040398">
    <property type="entry name" value="Not1"/>
</dbReference>
<protein>
    <submittedName>
        <fullName evidence="2">Uncharacterized protein</fullName>
    </submittedName>
</protein>
<dbReference type="PANTHER" id="PTHR13162:SF8">
    <property type="entry name" value="CCR4-NOT TRANSCRIPTION COMPLEX SUBUNIT 1"/>
    <property type="match status" value="1"/>
</dbReference>
<feature type="region of interest" description="Disordered" evidence="1">
    <location>
        <begin position="394"/>
        <end position="439"/>
    </location>
</feature>
<dbReference type="AlphaFoldDB" id="A0AAD9IE08"/>
<accession>A0AAD9IE08</accession>
<proteinExistence type="predicted"/>
<feature type="compositionally biased region" description="Low complexity" evidence="1">
    <location>
        <begin position="332"/>
        <end position="347"/>
    </location>
</feature>
<evidence type="ECO:0000256" key="1">
    <source>
        <dbReference type="SAM" id="MobiDB-lite"/>
    </source>
</evidence>
<dbReference type="GO" id="GO:0017148">
    <property type="term" value="P:negative regulation of translation"/>
    <property type="evidence" value="ECO:0007669"/>
    <property type="project" value="InterPro"/>
</dbReference>
<dbReference type="GO" id="GO:0030015">
    <property type="term" value="C:CCR4-NOT core complex"/>
    <property type="evidence" value="ECO:0007669"/>
    <property type="project" value="InterPro"/>
</dbReference>
<dbReference type="GO" id="GO:0000932">
    <property type="term" value="C:P-body"/>
    <property type="evidence" value="ECO:0007669"/>
    <property type="project" value="TreeGrafter"/>
</dbReference>
<sequence>MRAPAAPGGTRRAGTPPGGDGALAASSPTALSSSTNTPPPAITAHDLAACAEALSRLAARLPQGAGVLALVAEARRLALLVSAGPKGPGLPGVAGLARDGPRGRARGGRGDDEGARPLGARPAGRARARAGALGRARAFFAEARASGLVGADGALAPAAARVATQLAVQHALRAEVAAASNGVTGRPTLGFQAVDALVRLVAALARGEAGEGGAAMASSHTVLPDFLAVLSGVLTKDADDREASFNGRPYFRLILGLMAELLPEADALEDEGRDDDAGGRRLAVASARARAGRVSLHGAAAARAGFWLRLAAAGGRAPLPAGAAHRRRRGARATPRARAAPGRRGAAPAAAGAAGVFGAGAARGRADGGRAPAAARHAARAAGHPARLFRLFVPQRDGPGGRGAAAPAADAQPDPERLSPRPGAARPLQRRAGRRGYARAAGACRRARRRRTRCCRPRCARLRTRRWARARR</sequence>
<feature type="region of interest" description="Disordered" evidence="1">
    <location>
        <begin position="319"/>
        <end position="347"/>
    </location>
</feature>
<feature type="compositionally biased region" description="Low complexity" evidence="1">
    <location>
        <begin position="116"/>
        <end position="126"/>
    </location>
</feature>
<dbReference type="Gene3D" id="1.25.40.790">
    <property type="match status" value="1"/>
</dbReference>
<dbReference type="EMBL" id="JASFZW010000014">
    <property type="protein sequence ID" value="KAK2075688.1"/>
    <property type="molecule type" value="Genomic_DNA"/>
</dbReference>
<feature type="compositionally biased region" description="Basic residues" evidence="1">
    <location>
        <begin position="428"/>
        <end position="437"/>
    </location>
</feature>
<evidence type="ECO:0000313" key="3">
    <source>
        <dbReference type="Proteomes" id="UP001255856"/>
    </source>
</evidence>
<comment type="caution">
    <text evidence="2">The sequence shown here is derived from an EMBL/GenBank/DDBJ whole genome shotgun (WGS) entry which is preliminary data.</text>
</comment>